<feature type="transmembrane region" description="Helical" evidence="1">
    <location>
        <begin position="134"/>
        <end position="153"/>
    </location>
</feature>
<dbReference type="RefSeq" id="WP_195131833.1">
    <property type="nucleotide sequence ID" value="NZ_JADLQX010000019.1"/>
</dbReference>
<evidence type="ECO:0000313" key="2">
    <source>
        <dbReference type="EMBL" id="MBF6300597.1"/>
    </source>
</evidence>
<keyword evidence="1" id="KW-0812">Transmembrane</keyword>
<feature type="transmembrane region" description="Helical" evidence="1">
    <location>
        <begin position="79"/>
        <end position="97"/>
    </location>
</feature>
<accession>A0ABS0CVF8</accession>
<evidence type="ECO:0000313" key="3">
    <source>
        <dbReference type="Proteomes" id="UP000702209"/>
    </source>
</evidence>
<keyword evidence="1" id="KW-1133">Transmembrane helix</keyword>
<keyword evidence="3" id="KW-1185">Reference proteome</keyword>
<sequence>MRISLEGNSEGLRVRMRFEQYRRRLLATRIVLAILAVQGAIVGLWATLAPHSWYTSFPGFGVQWVAADGPFNHHLTGDVGAFFLALTAVTIAALVVNGTTAARIAGVGWLTFAIPHFLYHALHKPAELGAGNFTASLIAAFLLVVGGLVCVFVPPRGDLPLSDPQPITLRFPRRRPRASR</sequence>
<name>A0ABS0CVF8_9NOCA</name>
<feature type="transmembrane region" description="Helical" evidence="1">
    <location>
        <begin position="25"/>
        <end position="48"/>
    </location>
</feature>
<proteinExistence type="predicted"/>
<gene>
    <name evidence="2" type="ORF">IU459_24070</name>
</gene>
<evidence type="ECO:0000256" key="1">
    <source>
        <dbReference type="SAM" id="Phobius"/>
    </source>
</evidence>
<dbReference type="Proteomes" id="UP000702209">
    <property type="component" value="Unassembled WGS sequence"/>
</dbReference>
<keyword evidence="1" id="KW-0472">Membrane</keyword>
<reference evidence="2 3" key="1">
    <citation type="submission" date="2020-10" db="EMBL/GenBank/DDBJ databases">
        <title>Identification of Nocardia species via Next-generation sequencing and recognition of intraspecies genetic diversity.</title>
        <authorList>
            <person name="Li P."/>
            <person name="Li P."/>
            <person name="Lu B."/>
        </authorList>
    </citation>
    <scope>NUCLEOTIDE SEQUENCE [LARGE SCALE GENOMIC DNA]</scope>
    <source>
        <strain evidence="2 3">BJ06-0157</strain>
    </source>
</reference>
<feature type="transmembrane region" description="Helical" evidence="1">
    <location>
        <begin position="104"/>
        <end position="122"/>
    </location>
</feature>
<protein>
    <submittedName>
        <fullName evidence="2">Uncharacterized protein</fullName>
    </submittedName>
</protein>
<comment type="caution">
    <text evidence="2">The sequence shown here is derived from an EMBL/GenBank/DDBJ whole genome shotgun (WGS) entry which is preliminary data.</text>
</comment>
<dbReference type="EMBL" id="JADLQX010000019">
    <property type="protein sequence ID" value="MBF6300597.1"/>
    <property type="molecule type" value="Genomic_DNA"/>
</dbReference>
<organism evidence="2 3">
    <name type="scientific">Nocardia amamiensis</name>
    <dbReference type="NCBI Taxonomy" id="404578"/>
    <lineage>
        <taxon>Bacteria</taxon>
        <taxon>Bacillati</taxon>
        <taxon>Actinomycetota</taxon>
        <taxon>Actinomycetes</taxon>
        <taxon>Mycobacteriales</taxon>
        <taxon>Nocardiaceae</taxon>
        <taxon>Nocardia</taxon>
    </lineage>
</organism>